<comment type="caution">
    <text evidence="12">The sequence shown here is derived from an EMBL/GenBank/DDBJ whole genome shotgun (WGS) entry which is preliminary data.</text>
</comment>
<keyword evidence="7" id="KW-1133">Transmembrane helix</keyword>
<evidence type="ECO:0000256" key="5">
    <source>
        <dbReference type="ARBA" id="ARBA00022737"/>
    </source>
</evidence>
<dbReference type="InterPro" id="IPR002067">
    <property type="entry name" value="MCP"/>
</dbReference>
<dbReference type="PRINTS" id="PR00926">
    <property type="entry name" value="MITOCARRIER"/>
</dbReference>
<dbReference type="Gene3D" id="1.50.40.10">
    <property type="entry name" value="Mitochondrial carrier domain"/>
    <property type="match status" value="1"/>
</dbReference>
<keyword evidence="8" id="KW-0496">Mitochondrion</keyword>
<dbReference type="InterPro" id="IPR050567">
    <property type="entry name" value="Mitochondrial_Carrier"/>
</dbReference>
<gene>
    <name evidence="12" type="ORF">UPYG_G00255220</name>
</gene>
<keyword evidence="9 10" id="KW-0472">Membrane</keyword>
<keyword evidence="4 10" id="KW-0812">Transmembrane</keyword>
<evidence type="ECO:0000256" key="2">
    <source>
        <dbReference type="ARBA" id="ARBA00006375"/>
    </source>
</evidence>
<dbReference type="Proteomes" id="UP001557470">
    <property type="component" value="Unassembled WGS sequence"/>
</dbReference>
<dbReference type="FunFam" id="1.50.40.10:FF:000049">
    <property type="entry name" value="Solute carrier family 25 member 45"/>
    <property type="match status" value="1"/>
</dbReference>
<evidence type="ECO:0000256" key="10">
    <source>
        <dbReference type="PROSITE-ProRule" id="PRU00282"/>
    </source>
</evidence>
<dbReference type="InterPro" id="IPR018108">
    <property type="entry name" value="MCP_transmembrane"/>
</dbReference>
<evidence type="ECO:0000256" key="7">
    <source>
        <dbReference type="ARBA" id="ARBA00022989"/>
    </source>
</evidence>
<dbReference type="EMBL" id="JAGEUA010000008">
    <property type="protein sequence ID" value="KAL0967666.1"/>
    <property type="molecule type" value="Genomic_DNA"/>
</dbReference>
<proteinExistence type="inferred from homology"/>
<dbReference type="AlphaFoldDB" id="A0ABD0W9U1"/>
<evidence type="ECO:0000256" key="1">
    <source>
        <dbReference type="ARBA" id="ARBA00004448"/>
    </source>
</evidence>
<protein>
    <recommendedName>
        <fullName evidence="14">Solute carrier family 25 member 47</fullName>
    </recommendedName>
</protein>
<keyword evidence="6" id="KW-0999">Mitochondrion inner membrane</keyword>
<comment type="similarity">
    <text evidence="2 11">Belongs to the mitochondrial carrier (TC 2.A.29) family.</text>
</comment>
<evidence type="ECO:0008006" key="14">
    <source>
        <dbReference type="Google" id="ProtNLM"/>
    </source>
</evidence>
<evidence type="ECO:0000256" key="3">
    <source>
        <dbReference type="ARBA" id="ARBA00022448"/>
    </source>
</evidence>
<accession>A0ABD0W9U1</accession>
<evidence type="ECO:0000256" key="4">
    <source>
        <dbReference type="ARBA" id="ARBA00022692"/>
    </source>
</evidence>
<feature type="repeat" description="Solcar" evidence="10">
    <location>
        <begin position="95"/>
        <end position="192"/>
    </location>
</feature>
<sequence length="305" mass="33304">MHFADFAAGSIAGTFGVAVGYPLDTIKVRIQTQKQFNGIWQCFVKTLSKEGVNGFFKGMSLPVTTVSMTSSVVFGTYRNCRQCFGQFRGGSGTPNTKLEIFLSGLVGGIATVTVMSPGDIVKVRLQCQTESIRARKGANLPRPKYHGPVHCLMTIVREEGVLGLYKGALPLILRDGPSYATYFLTYSTLCEWFTPAGRKRPEWTGVMLAGGVAGVTGWTVGTPMDVIKARLQMDGARESRRYQGLVHCITETLRVEGSGVFFKSLGINCLRAFPVNMVVFATYELLVGFIKTQPDALESPSLDFH</sequence>
<feature type="repeat" description="Solcar" evidence="10">
    <location>
        <begin position="1"/>
        <end position="83"/>
    </location>
</feature>
<evidence type="ECO:0000313" key="13">
    <source>
        <dbReference type="Proteomes" id="UP001557470"/>
    </source>
</evidence>
<reference evidence="12 13" key="1">
    <citation type="submission" date="2024-06" db="EMBL/GenBank/DDBJ databases">
        <authorList>
            <person name="Pan Q."/>
            <person name="Wen M."/>
            <person name="Jouanno E."/>
            <person name="Zahm M."/>
            <person name="Klopp C."/>
            <person name="Cabau C."/>
            <person name="Louis A."/>
            <person name="Berthelot C."/>
            <person name="Parey E."/>
            <person name="Roest Crollius H."/>
            <person name="Montfort J."/>
            <person name="Robinson-Rechavi M."/>
            <person name="Bouchez O."/>
            <person name="Lampietro C."/>
            <person name="Lopez Roques C."/>
            <person name="Donnadieu C."/>
            <person name="Postlethwait J."/>
            <person name="Bobe J."/>
            <person name="Verreycken H."/>
            <person name="Guiguen Y."/>
        </authorList>
    </citation>
    <scope>NUCLEOTIDE SEQUENCE [LARGE SCALE GENOMIC DNA]</scope>
    <source>
        <strain evidence="12">Up_M1</strain>
        <tissue evidence="12">Testis</tissue>
    </source>
</reference>
<evidence type="ECO:0000256" key="9">
    <source>
        <dbReference type="ARBA" id="ARBA00023136"/>
    </source>
</evidence>
<dbReference type="Pfam" id="PF00153">
    <property type="entry name" value="Mito_carr"/>
    <property type="match status" value="3"/>
</dbReference>
<keyword evidence="5" id="KW-0677">Repeat</keyword>
<feature type="repeat" description="Solcar" evidence="10">
    <location>
        <begin position="201"/>
        <end position="289"/>
    </location>
</feature>
<evidence type="ECO:0000256" key="6">
    <source>
        <dbReference type="ARBA" id="ARBA00022792"/>
    </source>
</evidence>
<name>A0ABD0W9U1_UMBPY</name>
<comment type="subcellular location">
    <subcellularLocation>
        <location evidence="1">Mitochondrion inner membrane</location>
        <topology evidence="1">Multi-pass membrane protein</topology>
    </subcellularLocation>
</comment>
<dbReference type="InterPro" id="IPR023395">
    <property type="entry name" value="MCP_dom_sf"/>
</dbReference>
<dbReference type="PANTHER" id="PTHR45624:SF3">
    <property type="entry name" value="SOLUTE CARRIER FAMILY 25 MEMBER 47"/>
    <property type="match status" value="1"/>
</dbReference>
<keyword evidence="3 11" id="KW-0813">Transport</keyword>
<organism evidence="12 13">
    <name type="scientific">Umbra pygmaea</name>
    <name type="common">Eastern mudminnow</name>
    <dbReference type="NCBI Taxonomy" id="75934"/>
    <lineage>
        <taxon>Eukaryota</taxon>
        <taxon>Metazoa</taxon>
        <taxon>Chordata</taxon>
        <taxon>Craniata</taxon>
        <taxon>Vertebrata</taxon>
        <taxon>Euteleostomi</taxon>
        <taxon>Actinopterygii</taxon>
        <taxon>Neopterygii</taxon>
        <taxon>Teleostei</taxon>
        <taxon>Protacanthopterygii</taxon>
        <taxon>Esociformes</taxon>
        <taxon>Umbridae</taxon>
        <taxon>Umbra</taxon>
    </lineage>
</organism>
<evidence type="ECO:0000256" key="8">
    <source>
        <dbReference type="ARBA" id="ARBA00023128"/>
    </source>
</evidence>
<dbReference type="PROSITE" id="PS50920">
    <property type="entry name" value="SOLCAR"/>
    <property type="match status" value="3"/>
</dbReference>
<dbReference type="SUPFAM" id="SSF103506">
    <property type="entry name" value="Mitochondrial carrier"/>
    <property type="match status" value="1"/>
</dbReference>
<dbReference type="PANTHER" id="PTHR45624">
    <property type="entry name" value="MITOCHONDRIAL BASIC AMINO ACIDS TRANSPORTER-RELATED"/>
    <property type="match status" value="1"/>
</dbReference>
<keyword evidence="13" id="KW-1185">Reference proteome</keyword>
<evidence type="ECO:0000256" key="11">
    <source>
        <dbReference type="RuleBase" id="RU000488"/>
    </source>
</evidence>
<dbReference type="GO" id="GO:0005743">
    <property type="term" value="C:mitochondrial inner membrane"/>
    <property type="evidence" value="ECO:0007669"/>
    <property type="project" value="UniProtKB-SubCell"/>
</dbReference>
<evidence type="ECO:0000313" key="12">
    <source>
        <dbReference type="EMBL" id="KAL0967666.1"/>
    </source>
</evidence>